<dbReference type="PANTHER" id="PTHR31544:SF4">
    <property type="entry name" value="GAMMA-GLUTAMYLCYCLOTRANSFERASE-RELATED"/>
    <property type="match status" value="1"/>
</dbReference>
<keyword evidence="6" id="KW-1185">Reference proteome</keyword>
<protein>
    <recommendedName>
        <fullName evidence="3">Putative gamma-glutamylcyclotransferase</fullName>
    </recommendedName>
</protein>
<evidence type="ECO:0000256" key="3">
    <source>
        <dbReference type="ARBA" id="ARBA00030602"/>
    </source>
</evidence>
<dbReference type="VEuPathDB" id="FungiDB:G647_04248"/>
<evidence type="ECO:0000259" key="4">
    <source>
        <dbReference type="Pfam" id="PF06094"/>
    </source>
</evidence>
<feature type="domain" description="Gamma-glutamylcyclotransferase AIG2-like" evidence="4">
    <location>
        <begin position="222"/>
        <end position="310"/>
    </location>
</feature>
<sequence>MDVLAELESMASNISVASECDVSDADVARWQRLFGFTKIEAIRRIEDHRNDYTRARIPEELWITIRLTKEAEGFDRETYEYSLTHQRCSPRATHLFHYHHQDTSGTYILRLDGPLDTAQKVKTAAGLAELPSIAAGVGESGACTSFCELDSRAKAKILAWISEHHTDFHPTIVRLAKAKKDLSAHSLAPTLSAEATLPQNRLPNNDTDTTFLPTQDQYPVWYFFYGTLGDSHVLTRHLGINEPELITAHVENGQLRTWGGKYKALVDTCKPVEVVHGKAFLVRDREQEDALRFYETDKYEVVRCRIVTADGVLPGLTFRFCGALQELE</sequence>
<accession>A0A1C1CWU9</accession>
<dbReference type="Proteomes" id="UP000094526">
    <property type="component" value="Unassembled WGS sequence"/>
</dbReference>
<comment type="caution">
    <text evidence="5">The sequence shown here is derived from an EMBL/GenBank/DDBJ whole genome shotgun (WGS) entry which is preliminary data.</text>
</comment>
<dbReference type="InterPro" id="IPR013024">
    <property type="entry name" value="GGCT-like"/>
</dbReference>
<dbReference type="AlphaFoldDB" id="A0A1C1CWU9"/>
<evidence type="ECO:0000313" key="6">
    <source>
        <dbReference type="Proteomes" id="UP000094526"/>
    </source>
</evidence>
<name>A0A1C1CWU9_9EURO</name>
<dbReference type="VEuPathDB" id="FungiDB:CLCR_10520"/>
<dbReference type="CDD" id="cd06661">
    <property type="entry name" value="GGCT_like"/>
    <property type="match status" value="1"/>
</dbReference>
<evidence type="ECO:0000256" key="2">
    <source>
        <dbReference type="ARBA" id="ARBA00022679"/>
    </source>
</evidence>
<dbReference type="Pfam" id="PF06094">
    <property type="entry name" value="GGACT"/>
    <property type="match status" value="1"/>
</dbReference>
<reference evidence="6" key="1">
    <citation type="submission" date="2015-07" db="EMBL/GenBank/DDBJ databases">
        <authorList>
            <person name="Teixeira M.M."/>
            <person name="Souza R.C."/>
            <person name="Almeida L.G."/>
            <person name="Vicente V.A."/>
            <person name="de Hoog S."/>
            <person name="Bocca A.L."/>
            <person name="de Almeida S.R."/>
            <person name="Vasconcelos A.T."/>
            <person name="Felipe M.S."/>
        </authorList>
    </citation>
    <scope>NUCLEOTIDE SEQUENCE [LARGE SCALE GENOMIC DNA]</scope>
    <source>
        <strain evidence="6">KSF</strain>
    </source>
</reference>
<evidence type="ECO:0000256" key="1">
    <source>
        <dbReference type="ARBA" id="ARBA00008861"/>
    </source>
</evidence>
<evidence type="ECO:0000313" key="5">
    <source>
        <dbReference type="EMBL" id="OCT52908.1"/>
    </source>
</evidence>
<proteinExistence type="inferred from homology"/>
<dbReference type="Gene3D" id="3.10.490.10">
    <property type="entry name" value="Gamma-glutamyl cyclotransferase-like"/>
    <property type="match status" value="1"/>
</dbReference>
<dbReference type="GO" id="GO:0016740">
    <property type="term" value="F:transferase activity"/>
    <property type="evidence" value="ECO:0007669"/>
    <property type="project" value="UniProtKB-KW"/>
</dbReference>
<dbReference type="SUPFAM" id="SSF110857">
    <property type="entry name" value="Gamma-glutamyl cyclotransferase-like"/>
    <property type="match status" value="1"/>
</dbReference>
<dbReference type="OrthoDB" id="3262926at2759"/>
<gene>
    <name evidence="5" type="ORF">CLCR_10520</name>
</gene>
<dbReference type="EMBL" id="LGRB01000008">
    <property type="protein sequence ID" value="OCT52908.1"/>
    <property type="molecule type" value="Genomic_DNA"/>
</dbReference>
<dbReference type="InterPro" id="IPR036568">
    <property type="entry name" value="GGCT-like_sf"/>
</dbReference>
<dbReference type="PANTHER" id="PTHR31544">
    <property type="entry name" value="AIG2-LIKE PROTEIN D"/>
    <property type="match status" value="1"/>
</dbReference>
<comment type="similarity">
    <text evidence="1">Belongs to the gamma-glutamylcyclotransferase family.</text>
</comment>
<organism evidence="5 6">
    <name type="scientific">Cladophialophora carrionii</name>
    <dbReference type="NCBI Taxonomy" id="86049"/>
    <lineage>
        <taxon>Eukaryota</taxon>
        <taxon>Fungi</taxon>
        <taxon>Dikarya</taxon>
        <taxon>Ascomycota</taxon>
        <taxon>Pezizomycotina</taxon>
        <taxon>Eurotiomycetes</taxon>
        <taxon>Chaetothyriomycetidae</taxon>
        <taxon>Chaetothyriales</taxon>
        <taxon>Herpotrichiellaceae</taxon>
        <taxon>Cladophialophora</taxon>
    </lineage>
</organism>
<dbReference type="InterPro" id="IPR045038">
    <property type="entry name" value="AIG2-like"/>
</dbReference>
<dbReference type="InterPro" id="IPR009288">
    <property type="entry name" value="AIG2-like_dom"/>
</dbReference>
<keyword evidence="2" id="KW-0808">Transferase</keyword>